<dbReference type="CDD" id="cd00143">
    <property type="entry name" value="PP2Cc"/>
    <property type="match status" value="1"/>
</dbReference>
<dbReference type="SMART" id="SM00331">
    <property type="entry name" value="PP2C_SIG"/>
    <property type="match status" value="1"/>
</dbReference>
<dbReference type="EMBL" id="QOCW01000014">
    <property type="protein sequence ID" value="RBW68950.1"/>
    <property type="molecule type" value="Genomic_DNA"/>
</dbReference>
<dbReference type="RefSeq" id="WP_113806599.1">
    <property type="nucleotide sequence ID" value="NZ_QOCW01000014.1"/>
</dbReference>
<dbReference type="Gene3D" id="3.60.40.10">
    <property type="entry name" value="PPM-type phosphatase domain"/>
    <property type="match status" value="1"/>
</dbReference>
<dbReference type="AlphaFoldDB" id="A0A366XRH5"/>
<gene>
    <name evidence="2" type="ORF">DS031_13490</name>
</gene>
<evidence type="ECO:0000313" key="3">
    <source>
        <dbReference type="Proteomes" id="UP000253314"/>
    </source>
</evidence>
<dbReference type="InterPro" id="IPR036457">
    <property type="entry name" value="PPM-type-like_dom_sf"/>
</dbReference>
<dbReference type="Pfam" id="PF13672">
    <property type="entry name" value="PP2C_2"/>
    <property type="match status" value="1"/>
</dbReference>
<protein>
    <submittedName>
        <fullName evidence="2">Serine/threonine-protein phosphatase</fullName>
    </submittedName>
</protein>
<comment type="caution">
    <text evidence="2">The sequence shown here is derived from an EMBL/GenBank/DDBJ whole genome shotgun (WGS) entry which is preliminary data.</text>
</comment>
<reference evidence="2 3" key="1">
    <citation type="submission" date="2018-07" db="EMBL/GenBank/DDBJ databases">
        <title>Lottiidibacillus patelloidae gen. nov., sp. nov., isolated from the intestinal tract of a marine limpet and the reclassification of B. taeanensis BH030017T, B. algicola KMM 3737T and B. hwajinpoensis SW-72T as genus Lottiidibacillus.</title>
        <authorList>
            <person name="Liu R."/>
            <person name="Huang Z."/>
        </authorList>
    </citation>
    <scope>NUCLEOTIDE SEQUENCE [LARGE SCALE GENOMIC DNA]</scope>
    <source>
        <strain evidence="2 3">BH030017</strain>
    </source>
</reference>
<dbReference type="OrthoDB" id="9801841at2"/>
<dbReference type="InterPro" id="IPR001932">
    <property type="entry name" value="PPM-type_phosphatase-like_dom"/>
</dbReference>
<dbReference type="SMART" id="SM00332">
    <property type="entry name" value="PP2Cc"/>
    <property type="match status" value="1"/>
</dbReference>
<feature type="domain" description="PPM-type phosphatase" evidence="1">
    <location>
        <begin position="4"/>
        <end position="241"/>
    </location>
</feature>
<name>A0A366XRH5_9BACI</name>
<evidence type="ECO:0000259" key="1">
    <source>
        <dbReference type="PROSITE" id="PS51746"/>
    </source>
</evidence>
<accession>A0A366XRH5</accession>
<dbReference type="SUPFAM" id="SSF81606">
    <property type="entry name" value="PP2C-like"/>
    <property type="match status" value="1"/>
</dbReference>
<sequence>MKMITALLSNQGGRKNNEDFADYCLTETGGCWVVADGLGGHKGGETASKTAAHTILSTFKKNPSLSNESLPNCINEAHHNLLKLQQNQHSPFSFRTTITILTIENEKARWGHIGDSRLYHFKNSIIQSQTKDHSLCQTLVNIGEINQEEIRFHEDRSRLLQALGMEKQLKPSIITDSVSLHNDDAFLLCTDGFWEYVTEKEMEHTLLKAKTPQQWLTFMQDILLPRVSKKHDNYTAIAIFIAERGEEHVGI</sequence>
<dbReference type="Proteomes" id="UP000253314">
    <property type="component" value="Unassembled WGS sequence"/>
</dbReference>
<organism evidence="2 3">
    <name type="scientific">Bacillus taeanensis</name>
    <dbReference type="NCBI Taxonomy" id="273032"/>
    <lineage>
        <taxon>Bacteria</taxon>
        <taxon>Bacillati</taxon>
        <taxon>Bacillota</taxon>
        <taxon>Bacilli</taxon>
        <taxon>Bacillales</taxon>
        <taxon>Bacillaceae</taxon>
        <taxon>Bacillus</taxon>
    </lineage>
</organism>
<proteinExistence type="predicted"/>
<keyword evidence="3" id="KW-1185">Reference proteome</keyword>
<evidence type="ECO:0000313" key="2">
    <source>
        <dbReference type="EMBL" id="RBW68950.1"/>
    </source>
</evidence>
<dbReference type="PROSITE" id="PS51746">
    <property type="entry name" value="PPM_2"/>
    <property type="match status" value="1"/>
</dbReference>